<proteinExistence type="predicted"/>
<comment type="caution">
    <text evidence="1">The sequence shown here is derived from an EMBL/GenBank/DDBJ whole genome shotgun (WGS) entry which is preliminary data.</text>
</comment>
<sequence>MSGISNLFFKRLLSRLSSEEKMEISRWESQSESHRDLSRRLSDPGVIDHELRMRSIIDTERAESDMRRRIKDIDRNRRRVRRLAAAITGVAVAAVVAIVMLHESPDKTTIVKPTATRVVEIASIDDIKPGTSKAILSVGSDTIVVRDNADMAERCHENAAKIVDDKPLCLNIPVGCEFKIILEDSTEVWLNSDSKLFYPQHFASGERKVKVAGEAYFKVRKDDTRPFFVETADQMIHVYGTSFNVRDYPDDPCAFITLESGSIALSSIGNNGGEIHLSPGNQAVFDRSDNRLKMKEVNPEVITGWRHGRFIFEEQPISAIMRDLSRWYDFKYRFTDPSIEDIVFMGSIPRYAEFETAIQIIENCGDIKFSLENGVVIISRQTQ</sequence>
<evidence type="ECO:0000313" key="2">
    <source>
        <dbReference type="Proteomes" id="UP000306319"/>
    </source>
</evidence>
<name>A0AC61RH48_9BACT</name>
<accession>A0AC61RH48</accession>
<gene>
    <name evidence="1" type="ORF">E5331_08715</name>
</gene>
<dbReference type="EMBL" id="SRYB01000010">
    <property type="protein sequence ID" value="TGY78875.1"/>
    <property type="molecule type" value="Genomic_DNA"/>
</dbReference>
<reference evidence="1" key="1">
    <citation type="submission" date="2019-04" db="EMBL/GenBank/DDBJ databases">
        <title>Microbes associate with the intestines of laboratory mice.</title>
        <authorList>
            <person name="Navarre W."/>
            <person name="Wong E."/>
            <person name="Huang K."/>
            <person name="Tropini C."/>
            <person name="Ng K."/>
            <person name="Yu B."/>
        </authorList>
    </citation>
    <scope>NUCLEOTIDE SEQUENCE</scope>
    <source>
        <strain evidence="1">NM04_E33</strain>
    </source>
</reference>
<keyword evidence="2" id="KW-1185">Reference proteome</keyword>
<protein>
    <submittedName>
        <fullName evidence="1">DUF4974 domain-containing protein</fullName>
    </submittedName>
</protein>
<evidence type="ECO:0000313" key="1">
    <source>
        <dbReference type="EMBL" id="TGY78875.1"/>
    </source>
</evidence>
<dbReference type="Proteomes" id="UP000306319">
    <property type="component" value="Unassembled WGS sequence"/>
</dbReference>
<organism evidence="1 2">
    <name type="scientific">Lepagella muris</name>
    <dbReference type="NCBI Taxonomy" id="3032870"/>
    <lineage>
        <taxon>Bacteria</taxon>
        <taxon>Pseudomonadati</taxon>
        <taxon>Bacteroidota</taxon>
        <taxon>Bacteroidia</taxon>
        <taxon>Bacteroidales</taxon>
        <taxon>Muribaculaceae</taxon>
        <taxon>Lepagella</taxon>
    </lineage>
</organism>